<organism evidence="2 3">
    <name type="scientific">Aulographum hederae CBS 113979</name>
    <dbReference type="NCBI Taxonomy" id="1176131"/>
    <lineage>
        <taxon>Eukaryota</taxon>
        <taxon>Fungi</taxon>
        <taxon>Dikarya</taxon>
        <taxon>Ascomycota</taxon>
        <taxon>Pezizomycotina</taxon>
        <taxon>Dothideomycetes</taxon>
        <taxon>Pleosporomycetidae</taxon>
        <taxon>Aulographales</taxon>
        <taxon>Aulographaceae</taxon>
    </lineage>
</organism>
<proteinExistence type="predicted"/>
<reference evidence="2" key="1">
    <citation type="journal article" date="2020" name="Stud. Mycol.">
        <title>101 Dothideomycetes genomes: a test case for predicting lifestyles and emergence of pathogens.</title>
        <authorList>
            <person name="Haridas S."/>
            <person name="Albert R."/>
            <person name="Binder M."/>
            <person name="Bloem J."/>
            <person name="Labutti K."/>
            <person name="Salamov A."/>
            <person name="Andreopoulos B."/>
            <person name="Baker S."/>
            <person name="Barry K."/>
            <person name="Bills G."/>
            <person name="Bluhm B."/>
            <person name="Cannon C."/>
            <person name="Castanera R."/>
            <person name="Culley D."/>
            <person name="Daum C."/>
            <person name="Ezra D."/>
            <person name="Gonzalez J."/>
            <person name="Henrissat B."/>
            <person name="Kuo A."/>
            <person name="Liang C."/>
            <person name="Lipzen A."/>
            <person name="Lutzoni F."/>
            <person name="Magnuson J."/>
            <person name="Mondo S."/>
            <person name="Nolan M."/>
            <person name="Ohm R."/>
            <person name="Pangilinan J."/>
            <person name="Park H.-J."/>
            <person name="Ramirez L."/>
            <person name="Alfaro M."/>
            <person name="Sun H."/>
            <person name="Tritt A."/>
            <person name="Yoshinaga Y."/>
            <person name="Zwiers L.-H."/>
            <person name="Turgeon B."/>
            <person name="Goodwin S."/>
            <person name="Spatafora J."/>
            <person name="Crous P."/>
            <person name="Grigoriev I."/>
        </authorList>
    </citation>
    <scope>NUCLEOTIDE SEQUENCE</scope>
    <source>
        <strain evidence="2">CBS 113979</strain>
    </source>
</reference>
<evidence type="ECO:0000313" key="2">
    <source>
        <dbReference type="EMBL" id="KAF1981039.1"/>
    </source>
</evidence>
<dbReference type="Proteomes" id="UP000800041">
    <property type="component" value="Unassembled WGS sequence"/>
</dbReference>
<dbReference type="EMBL" id="ML977210">
    <property type="protein sequence ID" value="KAF1981039.1"/>
    <property type="molecule type" value="Genomic_DNA"/>
</dbReference>
<sequence>MSLGTSFLDAIPENPGSTVLSPTASLWTAFSTYEEYQRPFLDAWRTALRTKSKTSKQVISTRWSAGGCSQGFLPHQDQNIKVTSIPGAPSVRGHRSSCSTLSSSQHQLSAAAAEAVNDARLHQSQHQTRKTGPWNPRRVSKLESLLTREDVASSSAALLLPSITGNSPRSSQLASHTMSNTISLAASWTKHAKCGDAVNYMGLRLEMSGWAPLQS</sequence>
<accession>A0A6G1GJV6</accession>
<evidence type="ECO:0000313" key="3">
    <source>
        <dbReference type="Proteomes" id="UP000800041"/>
    </source>
</evidence>
<evidence type="ECO:0000256" key="1">
    <source>
        <dbReference type="SAM" id="MobiDB-lite"/>
    </source>
</evidence>
<keyword evidence="3" id="KW-1185">Reference proteome</keyword>
<dbReference type="AlphaFoldDB" id="A0A6G1GJV6"/>
<protein>
    <submittedName>
        <fullName evidence="2">Uncharacterized protein</fullName>
    </submittedName>
</protein>
<feature type="region of interest" description="Disordered" evidence="1">
    <location>
        <begin position="117"/>
        <end position="136"/>
    </location>
</feature>
<gene>
    <name evidence="2" type="ORF">K402DRAFT_252620</name>
</gene>
<name>A0A6G1GJV6_9PEZI</name>